<sequence>MCPPMLSTEHNRPPVRGLDPALIVWRVQGASEPKDRVVVRSLVCRGQLPGEGPSAGGEVGVGPQT</sequence>
<comment type="caution">
    <text evidence="2">The sequence shown here is derived from an EMBL/GenBank/DDBJ whole genome shotgun (WGS) entry which is preliminary data.</text>
</comment>
<evidence type="ECO:0000256" key="1">
    <source>
        <dbReference type="SAM" id="MobiDB-lite"/>
    </source>
</evidence>
<reference evidence="2 3" key="1">
    <citation type="journal article" date="2021" name="Nat. Plants">
        <title>The Taxus genome provides insights into paclitaxel biosynthesis.</title>
        <authorList>
            <person name="Xiong X."/>
            <person name="Gou J."/>
            <person name="Liao Q."/>
            <person name="Li Y."/>
            <person name="Zhou Q."/>
            <person name="Bi G."/>
            <person name="Li C."/>
            <person name="Du R."/>
            <person name="Wang X."/>
            <person name="Sun T."/>
            <person name="Guo L."/>
            <person name="Liang H."/>
            <person name="Lu P."/>
            <person name="Wu Y."/>
            <person name="Zhang Z."/>
            <person name="Ro D.K."/>
            <person name="Shang Y."/>
            <person name="Huang S."/>
            <person name="Yan J."/>
        </authorList>
    </citation>
    <scope>NUCLEOTIDE SEQUENCE [LARGE SCALE GENOMIC DNA]</scope>
    <source>
        <strain evidence="2">Ta-2019</strain>
    </source>
</reference>
<feature type="region of interest" description="Disordered" evidence="1">
    <location>
        <begin position="46"/>
        <end position="65"/>
    </location>
</feature>
<feature type="compositionally biased region" description="Gly residues" evidence="1">
    <location>
        <begin position="53"/>
        <end position="65"/>
    </location>
</feature>
<evidence type="ECO:0000313" key="3">
    <source>
        <dbReference type="Proteomes" id="UP000824469"/>
    </source>
</evidence>
<proteinExistence type="predicted"/>
<evidence type="ECO:0000313" key="2">
    <source>
        <dbReference type="EMBL" id="KAH9302302.1"/>
    </source>
</evidence>
<gene>
    <name evidence="2" type="ORF">KI387_013885</name>
</gene>
<feature type="non-terminal residue" evidence="2">
    <location>
        <position position="65"/>
    </location>
</feature>
<dbReference type="AlphaFoldDB" id="A0AA38CR82"/>
<protein>
    <submittedName>
        <fullName evidence="2">Uncharacterized protein</fullName>
    </submittedName>
</protein>
<dbReference type="EMBL" id="JAHRHJ020000009">
    <property type="protein sequence ID" value="KAH9302302.1"/>
    <property type="molecule type" value="Genomic_DNA"/>
</dbReference>
<accession>A0AA38CR82</accession>
<organism evidence="2 3">
    <name type="scientific">Taxus chinensis</name>
    <name type="common">Chinese yew</name>
    <name type="synonym">Taxus wallichiana var. chinensis</name>
    <dbReference type="NCBI Taxonomy" id="29808"/>
    <lineage>
        <taxon>Eukaryota</taxon>
        <taxon>Viridiplantae</taxon>
        <taxon>Streptophyta</taxon>
        <taxon>Embryophyta</taxon>
        <taxon>Tracheophyta</taxon>
        <taxon>Spermatophyta</taxon>
        <taxon>Pinopsida</taxon>
        <taxon>Pinidae</taxon>
        <taxon>Conifers II</taxon>
        <taxon>Cupressales</taxon>
        <taxon>Taxaceae</taxon>
        <taxon>Taxus</taxon>
    </lineage>
</organism>
<keyword evidence="3" id="KW-1185">Reference proteome</keyword>
<name>A0AA38CR82_TAXCH</name>
<dbReference type="Proteomes" id="UP000824469">
    <property type="component" value="Unassembled WGS sequence"/>
</dbReference>